<protein>
    <recommendedName>
        <fullName evidence="3">Alpha/beta hydrolase family protein</fullName>
    </recommendedName>
</protein>
<dbReference type="Proteomes" id="UP000070457">
    <property type="component" value="Unassembled WGS sequence"/>
</dbReference>
<evidence type="ECO:0008006" key="3">
    <source>
        <dbReference type="Google" id="ProtNLM"/>
    </source>
</evidence>
<comment type="caution">
    <text evidence="1">The sequence shown here is derived from an EMBL/GenBank/DDBJ whole genome shotgun (WGS) entry which is preliminary data.</text>
</comment>
<evidence type="ECO:0000313" key="2">
    <source>
        <dbReference type="Proteomes" id="UP000070457"/>
    </source>
</evidence>
<dbReference type="EMBL" id="JYNZ01000003">
    <property type="protein sequence ID" value="KXK26543.1"/>
    <property type="molecule type" value="Genomic_DNA"/>
</dbReference>
<gene>
    <name evidence="1" type="ORF">TR69_WS6001000548</name>
</gene>
<proteinExistence type="predicted"/>
<name>A0A136LY18_9BACT</name>
<evidence type="ECO:0000313" key="1">
    <source>
        <dbReference type="EMBL" id="KXK26543.1"/>
    </source>
</evidence>
<reference evidence="1 2" key="1">
    <citation type="submission" date="2015-02" db="EMBL/GenBank/DDBJ databases">
        <title>Improved understanding of the partial-nitritation anammox process through 23 genomes representing the majority of the microbial community.</title>
        <authorList>
            <person name="Speth D.R."/>
            <person name="In T Zandt M."/>
            <person name="Guerrero Cruz S."/>
            <person name="Jetten M.S."/>
            <person name="Dutilh B.E."/>
        </authorList>
    </citation>
    <scope>NUCLEOTIDE SEQUENCE [LARGE SCALE GENOMIC DNA]</scope>
    <source>
        <strain evidence="1">OLB20</strain>
    </source>
</reference>
<organism evidence="1 2">
    <name type="scientific">candidate division WS6 bacterium OLB20</name>
    <dbReference type="NCBI Taxonomy" id="1617426"/>
    <lineage>
        <taxon>Bacteria</taxon>
        <taxon>Candidatus Dojkabacteria</taxon>
    </lineage>
</organism>
<dbReference type="STRING" id="1617426.TR69_WS6001000548"/>
<accession>A0A136LY18</accession>
<sequence length="59" mass="6866">MKIIFAGNYNMYDQWKDHLEAIRAEHQHVVIEGASHTFVEPGISTQLFAETHAWLPDRD</sequence>
<dbReference type="AlphaFoldDB" id="A0A136LY18"/>